<evidence type="ECO:0000313" key="9">
    <source>
        <dbReference type="EMBL" id="MDY0883030.1"/>
    </source>
</evidence>
<keyword evidence="3 5" id="KW-0251">Elongation factor</keyword>
<name>A0ABU5E9K0_9PROT</name>
<keyword evidence="4 5" id="KW-0648">Protein biosynthesis</keyword>
<dbReference type="RefSeq" id="WP_320508084.1">
    <property type="nucleotide sequence ID" value="NZ_JAXCLW010000002.1"/>
</dbReference>
<dbReference type="GO" id="GO:0003746">
    <property type="term" value="F:translation elongation factor activity"/>
    <property type="evidence" value="ECO:0007669"/>
    <property type="project" value="UniProtKB-KW"/>
</dbReference>
<dbReference type="EMBL" id="JAXCLW010000002">
    <property type="protein sequence ID" value="MDY0883030.1"/>
    <property type="molecule type" value="Genomic_DNA"/>
</dbReference>
<keyword evidence="10" id="KW-1185">Reference proteome</keyword>
<comment type="subcellular location">
    <subcellularLocation>
        <location evidence="5 7">Cytoplasm</location>
    </subcellularLocation>
</comment>
<dbReference type="SUPFAM" id="SSF46934">
    <property type="entry name" value="UBA-like"/>
    <property type="match status" value="1"/>
</dbReference>
<dbReference type="CDD" id="cd14275">
    <property type="entry name" value="UBA_EF-Ts"/>
    <property type="match status" value="1"/>
</dbReference>
<protein>
    <recommendedName>
        <fullName evidence="2 5">Elongation factor Ts</fullName>
        <shortName evidence="5">EF-Ts</shortName>
    </recommendedName>
</protein>
<proteinExistence type="inferred from homology"/>
<dbReference type="Gene3D" id="3.30.479.20">
    <property type="entry name" value="Elongation factor Ts, dimerisation domain"/>
    <property type="match status" value="2"/>
</dbReference>
<dbReference type="SUPFAM" id="SSF54713">
    <property type="entry name" value="Elongation factor Ts (EF-Ts), dimerisation domain"/>
    <property type="match status" value="2"/>
</dbReference>
<sequence>MAEITAALVKELREKSGAGMMDCKKALSETSGDLEAAIDWLRKKGLAAAAKKAGRVASEGLVGVVAEGTSGALVEVNSETDFVARNESFQSFVTAVTKLALTAGDIEALKTAKLPEGITVTEKLTQLVATIGENMSLRRVATVSVSSGVVASYMHNAAAAGLGKIGVLVGLESTGDASKLAALGKQIAMHIAAANPQALDISSVNQADLDRERDVLAEQARASGKPEEIIAKMVEGRLRKYYEDVVLLEQLYVIDGESRVKQVVEKAAKEIGAPVKLTGFVRMALGEGIEKEQKDFAAEVAAQLGN</sequence>
<reference evidence="9 10" key="1">
    <citation type="journal article" date="2016" name="Antonie Van Leeuwenhoek">
        <title>Dongia soli sp. nov., isolated from soil from Dokdo, Korea.</title>
        <authorList>
            <person name="Kim D.U."/>
            <person name="Lee H."/>
            <person name="Kim H."/>
            <person name="Kim S.G."/>
            <person name="Ka J.O."/>
        </authorList>
    </citation>
    <scope>NUCLEOTIDE SEQUENCE [LARGE SCALE GENOMIC DNA]</scope>
    <source>
        <strain evidence="9 10">D78</strain>
    </source>
</reference>
<evidence type="ECO:0000313" key="10">
    <source>
        <dbReference type="Proteomes" id="UP001279642"/>
    </source>
</evidence>
<dbReference type="InterPro" id="IPR001816">
    <property type="entry name" value="Transl_elong_EFTs/EF1B"/>
</dbReference>
<evidence type="ECO:0000256" key="4">
    <source>
        <dbReference type="ARBA" id="ARBA00022917"/>
    </source>
</evidence>
<dbReference type="NCBIfam" id="TIGR00116">
    <property type="entry name" value="tsf"/>
    <property type="match status" value="1"/>
</dbReference>
<evidence type="ECO:0000256" key="3">
    <source>
        <dbReference type="ARBA" id="ARBA00022768"/>
    </source>
</evidence>
<comment type="caution">
    <text evidence="9">The sequence shown here is derived from an EMBL/GenBank/DDBJ whole genome shotgun (WGS) entry which is preliminary data.</text>
</comment>
<evidence type="ECO:0000256" key="6">
    <source>
        <dbReference type="RuleBase" id="RU000642"/>
    </source>
</evidence>
<dbReference type="PROSITE" id="PS01127">
    <property type="entry name" value="EF_TS_2"/>
    <property type="match status" value="1"/>
</dbReference>
<dbReference type="Gene3D" id="1.10.286.20">
    <property type="match status" value="1"/>
</dbReference>
<comment type="function">
    <text evidence="5 6">Associates with the EF-Tu.GDP complex and induces the exchange of GDP to GTP. It remains bound to the aminoacyl-tRNA.EF-Tu.GTP complex up to the GTP hydrolysis stage on the ribosome.</text>
</comment>
<evidence type="ECO:0000256" key="1">
    <source>
        <dbReference type="ARBA" id="ARBA00005532"/>
    </source>
</evidence>
<keyword evidence="5" id="KW-0963">Cytoplasm</keyword>
<dbReference type="InterPro" id="IPR014039">
    <property type="entry name" value="Transl_elong_EFTs/EF1B_dimer"/>
</dbReference>
<organism evidence="9 10">
    <name type="scientific">Dongia soli</name>
    <dbReference type="NCBI Taxonomy" id="600628"/>
    <lineage>
        <taxon>Bacteria</taxon>
        <taxon>Pseudomonadati</taxon>
        <taxon>Pseudomonadota</taxon>
        <taxon>Alphaproteobacteria</taxon>
        <taxon>Rhodospirillales</taxon>
        <taxon>Dongiaceae</taxon>
        <taxon>Dongia</taxon>
    </lineage>
</organism>
<dbReference type="Pfam" id="PF00889">
    <property type="entry name" value="EF_TS"/>
    <property type="match status" value="1"/>
</dbReference>
<dbReference type="PANTHER" id="PTHR11741">
    <property type="entry name" value="ELONGATION FACTOR TS"/>
    <property type="match status" value="1"/>
</dbReference>
<dbReference type="Proteomes" id="UP001279642">
    <property type="component" value="Unassembled WGS sequence"/>
</dbReference>
<dbReference type="PROSITE" id="PS01126">
    <property type="entry name" value="EF_TS_1"/>
    <property type="match status" value="1"/>
</dbReference>
<evidence type="ECO:0000256" key="5">
    <source>
        <dbReference type="HAMAP-Rule" id="MF_00050"/>
    </source>
</evidence>
<comment type="similarity">
    <text evidence="1 5 6">Belongs to the EF-Ts family.</text>
</comment>
<dbReference type="InterPro" id="IPR018101">
    <property type="entry name" value="Transl_elong_Ts_CS"/>
</dbReference>
<feature type="domain" description="Translation elongation factor EFTs/EF1B dimerisation" evidence="8">
    <location>
        <begin position="71"/>
        <end position="287"/>
    </location>
</feature>
<evidence type="ECO:0000256" key="2">
    <source>
        <dbReference type="ARBA" id="ARBA00016956"/>
    </source>
</evidence>
<accession>A0ABU5E9K0</accession>
<evidence type="ECO:0000259" key="8">
    <source>
        <dbReference type="Pfam" id="PF00889"/>
    </source>
</evidence>
<dbReference type="HAMAP" id="MF_00050">
    <property type="entry name" value="EF_Ts"/>
    <property type="match status" value="1"/>
</dbReference>
<dbReference type="Gene3D" id="1.10.8.10">
    <property type="entry name" value="DNA helicase RuvA subunit, C-terminal domain"/>
    <property type="match status" value="1"/>
</dbReference>
<feature type="region of interest" description="Involved in Mg(2+) ion dislocation from EF-Tu" evidence="5">
    <location>
        <begin position="80"/>
        <end position="83"/>
    </location>
</feature>
<dbReference type="PANTHER" id="PTHR11741:SF0">
    <property type="entry name" value="ELONGATION FACTOR TS, MITOCHONDRIAL"/>
    <property type="match status" value="1"/>
</dbReference>
<gene>
    <name evidence="5 9" type="primary">tsf</name>
    <name evidence="9" type="ORF">SMD27_09255</name>
</gene>
<evidence type="ECO:0000256" key="7">
    <source>
        <dbReference type="RuleBase" id="RU000643"/>
    </source>
</evidence>
<dbReference type="InterPro" id="IPR009060">
    <property type="entry name" value="UBA-like_sf"/>
</dbReference>
<dbReference type="InterPro" id="IPR036402">
    <property type="entry name" value="EF-Ts_dimer_sf"/>
</dbReference>